<dbReference type="InterPro" id="IPR008323">
    <property type="entry name" value="UCP033563"/>
</dbReference>
<evidence type="ECO:0000313" key="1">
    <source>
        <dbReference type="EMBL" id="SFC99791.1"/>
    </source>
</evidence>
<accession>A0A1I1NQ46</accession>
<reference evidence="1 2" key="1">
    <citation type="submission" date="2016-10" db="EMBL/GenBank/DDBJ databases">
        <authorList>
            <person name="de Groot N.N."/>
        </authorList>
    </citation>
    <scope>NUCLEOTIDE SEQUENCE [LARGE SCALE GENOMIC DNA]</scope>
    <source>
        <strain evidence="1 2">CGMCC 1.7056</strain>
    </source>
</reference>
<evidence type="ECO:0000313" key="2">
    <source>
        <dbReference type="Proteomes" id="UP000198832"/>
    </source>
</evidence>
<dbReference type="EMBL" id="FOLB01000019">
    <property type="protein sequence ID" value="SFC99791.1"/>
    <property type="molecule type" value="Genomic_DNA"/>
</dbReference>
<sequence length="372" mass="40482">MDASDVVTPPYLAGPLSLLPFAAQLLQPSRIGDPGTGRLFARPYRSVHARLRHWRERGWITTDPHPAIYLHEYSSAGRTVRGIVGTLELGQRGTGPAMSRVLPHEGIHPAQVDELAARMGEMRLNPAPILLVHRGSPALRRLLGDISAAPPTRQFEDAGGQRHRLWAVRAPEELAAIQDEIAPSRALIADGHHRYAAYLRMQAESPGTDADSGLAMLVDHVDTPLQLHAIHRALAGVRLDRALDALTTLGVPVEFRPVAVAAAPDAATLLLTDGHRWALARLPPHPGTVVEYVHDTLLPAIERRSQRVSHHPDPEEAVSTAHRRRGTALILPAPTFEQVLEVAVAGRLLPEKATSFQPKPHLGVLMRSLNDG</sequence>
<proteinExistence type="predicted"/>
<dbReference type="AlphaFoldDB" id="A0A1I1NQ46"/>
<dbReference type="Pfam" id="PF06245">
    <property type="entry name" value="DUF1015"/>
    <property type="match status" value="1"/>
</dbReference>
<dbReference type="OrthoDB" id="9781616at2"/>
<dbReference type="Proteomes" id="UP000198832">
    <property type="component" value="Unassembled WGS sequence"/>
</dbReference>
<dbReference type="STRING" id="574651.SAMN04487968_11933"/>
<dbReference type="PANTHER" id="PTHR36454:SF1">
    <property type="entry name" value="DUF1015 DOMAIN-CONTAINING PROTEIN"/>
    <property type="match status" value="1"/>
</dbReference>
<keyword evidence="2" id="KW-1185">Reference proteome</keyword>
<protein>
    <submittedName>
        <fullName evidence="1">Uncharacterized conserved protein, DUF1015 family</fullName>
    </submittedName>
</protein>
<dbReference type="PANTHER" id="PTHR36454">
    <property type="entry name" value="LMO2823 PROTEIN"/>
    <property type="match status" value="1"/>
</dbReference>
<dbReference type="RefSeq" id="WP_091126514.1">
    <property type="nucleotide sequence ID" value="NZ_FOLB01000019.1"/>
</dbReference>
<name>A0A1I1NQ46_9ACTN</name>
<organism evidence="1 2">
    <name type="scientific">Nocardioides terrae</name>
    <dbReference type="NCBI Taxonomy" id="574651"/>
    <lineage>
        <taxon>Bacteria</taxon>
        <taxon>Bacillati</taxon>
        <taxon>Actinomycetota</taxon>
        <taxon>Actinomycetes</taxon>
        <taxon>Propionibacteriales</taxon>
        <taxon>Nocardioidaceae</taxon>
        <taxon>Nocardioides</taxon>
    </lineage>
</organism>
<gene>
    <name evidence="1" type="ORF">SAMN04487968_11933</name>
</gene>